<name>A0A328YML6_9FLAO</name>
<organism evidence="1 2">
    <name type="scientific">Flavobacterium aciduliphilum</name>
    <dbReference type="NCBI Taxonomy" id="1101402"/>
    <lineage>
        <taxon>Bacteria</taxon>
        <taxon>Pseudomonadati</taxon>
        <taxon>Bacteroidota</taxon>
        <taxon>Flavobacteriia</taxon>
        <taxon>Flavobacteriales</taxon>
        <taxon>Flavobacteriaceae</taxon>
        <taxon>Flavobacterium</taxon>
    </lineage>
</organism>
<reference evidence="1 2" key="1">
    <citation type="submission" date="2018-06" db="EMBL/GenBank/DDBJ databases">
        <title>Genomic Encyclopedia of Archaeal and Bacterial Type Strains, Phase II (KMG-II): from individual species to whole genera.</title>
        <authorList>
            <person name="Goeker M."/>
        </authorList>
    </citation>
    <scope>NUCLEOTIDE SEQUENCE [LARGE SCALE GENOMIC DNA]</scope>
    <source>
        <strain evidence="1 2">DSM 25663</strain>
    </source>
</reference>
<accession>A0A328YML6</accession>
<protein>
    <submittedName>
        <fullName evidence="1">Uncharacterized protein</fullName>
    </submittedName>
</protein>
<dbReference type="Proteomes" id="UP000248840">
    <property type="component" value="Unassembled WGS sequence"/>
</dbReference>
<evidence type="ECO:0000313" key="2">
    <source>
        <dbReference type="Proteomes" id="UP000248840"/>
    </source>
</evidence>
<evidence type="ECO:0000313" key="1">
    <source>
        <dbReference type="EMBL" id="RAR74085.1"/>
    </source>
</evidence>
<dbReference type="EMBL" id="QLSZ01000002">
    <property type="protein sequence ID" value="RAR74085.1"/>
    <property type="molecule type" value="Genomic_DNA"/>
</dbReference>
<keyword evidence="2" id="KW-1185">Reference proteome</keyword>
<comment type="caution">
    <text evidence="1">The sequence shown here is derived from an EMBL/GenBank/DDBJ whole genome shotgun (WGS) entry which is preliminary data.</text>
</comment>
<proteinExistence type="predicted"/>
<gene>
    <name evidence="1" type="ORF">CLV55_10212</name>
</gene>
<dbReference type="AlphaFoldDB" id="A0A328YML6"/>
<sequence length="37" mass="4428">MKLLRRPQGLIINFKTNNITKSAKPFINEFYKMLDDE</sequence>